<evidence type="ECO:0000313" key="2">
    <source>
        <dbReference type="Proteomes" id="UP001381693"/>
    </source>
</evidence>
<accession>A0AAN8XBN2</accession>
<proteinExistence type="predicted"/>
<gene>
    <name evidence="1" type="ORF">SK128_024817</name>
</gene>
<evidence type="ECO:0000313" key="1">
    <source>
        <dbReference type="EMBL" id="KAK7081480.1"/>
    </source>
</evidence>
<reference evidence="1 2" key="1">
    <citation type="submission" date="2023-11" db="EMBL/GenBank/DDBJ databases">
        <title>Halocaridina rubra genome assembly.</title>
        <authorList>
            <person name="Smith C."/>
        </authorList>
    </citation>
    <scope>NUCLEOTIDE SEQUENCE [LARGE SCALE GENOMIC DNA]</scope>
    <source>
        <strain evidence="1">EP-1</strain>
        <tissue evidence="1">Whole</tissue>
    </source>
</reference>
<dbReference type="Proteomes" id="UP001381693">
    <property type="component" value="Unassembled WGS sequence"/>
</dbReference>
<sequence length="79" mass="8694">MVNGVTINGLGEVALDQGTSLINLGKWRPLVSLLAFTKSSNDRLGILFNTSDCVCVCLHPTDTLQHYNRVEPICETNYI</sequence>
<organism evidence="1 2">
    <name type="scientific">Halocaridina rubra</name>
    <name type="common">Hawaiian red shrimp</name>
    <dbReference type="NCBI Taxonomy" id="373956"/>
    <lineage>
        <taxon>Eukaryota</taxon>
        <taxon>Metazoa</taxon>
        <taxon>Ecdysozoa</taxon>
        <taxon>Arthropoda</taxon>
        <taxon>Crustacea</taxon>
        <taxon>Multicrustacea</taxon>
        <taxon>Malacostraca</taxon>
        <taxon>Eumalacostraca</taxon>
        <taxon>Eucarida</taxon>
        <taxon>Decapoda</taxon>
        <taxon>Pleocyemata</taxon>
        <taxon>Caridea</taxon>
        <taxon>Atyoidea</taxon>
        <taxon>Atyidae</taxon>
        <taxon>Halocaridina</taxon>
    </lineage>
</organism>
<comment type="caution">
    <text evidence="1">The sequence shown here is derived from an EMBL/GenBank/DDBJ whole genome shotgun (WGS) entry which is preliminary data.</text>
</comment>
<protein>
    <submittedName>
        <fullName evidence="1">Uncharacterized protein</fullName>
    </submittedName>
</protein>
<keyword evidence="2" id="KW-1185">Reference proteome</keyword>
<dbReference type="EMBL" id="JAXCGZ010004805">
    <property type="protein sequence ID" value="KAK7081480.1"/>
    <property type="molecule type" value="Genomic_DNA"/>
</dbReference>
<dbReference type="AlphaFoldDB" id="A0AAN8XBN2"/>
<name>A0AAN8XBN2_HALRR</name>